<dbReference type="EMBL" id="JAULSC010000021">
    <property type="protein sequence ID" value="MDO3397423.1"/>
    <property type="molecule type" value="Genomic_DNA"/>
</dbReference>
<protein>
    <recommendedName>
        <fullName evidence="4">Lipoprotein</fullName>
    </recommendedName>
</protein>
<accession>A0ABT8TWE9</accession>
<comment type="caution">
    <text evidence="2">The sequence shown here is derived from an EMBL/GenBank/DDBJ whole genome shotgun (WGS) entry which is preliminary data.</text>
</comment>
<dbReference type="RefSeq" id="WP_302709601.1">
    <property type="nucleotide sequence ID" value="NZ_JAULSC010000021.1"/>
</dbReference>
<evidence type="ECO:0000313" key="3">
    <source>
        <dbReference type="Proteomes" id="UP001168363"/>
    </source>
</evidence>
<dbReference type="Proteomes" id="UP001168363">
    <property type="component" value="Unassembled WGS sequence"/>
</dbReference>
<sequence length="168" mass="16313">MRPLGALLHLPAAVLLTASLAACGGEAADERAEDGAVGTDAGVGEGAGAPVVLRERLVTATDAGEGPGEVAVPVGDDAALAGFTADFTEGFASDVVEAAAALEVEGDEELAAQVVAIGCDEPTSVAARRTPAGVVLEPGPLPSPGRQCFAPMTTVAVVVLEAGALSAG</sequence>
<keyword evidence="1" id="KW-0732">Signal</keyword>
<feature type="chain" id="PRO_5045290391" description="Lipoprotein" evidence="1">
    <location>
        <begin position="22"/>
        <end position="168"/>
    </location>
</feature>
<proteinExistence type="predicted"/>
<feature type="signal peptide" evidence="1">
    <location>
        <begin position="1"/>
        <end position="21"/>
    </location>
</feature>
<evidence type="ECO:0000313" key="2">
    <source>
        <dbReference type="EMBL" id="MDO3397423.1"/>
    </source>
</evidence>
<keyword evidence="3" id="KW-1185">Reference proteome</keyword>
<name>A0ABT8TWE9_9ACTN</name>
<evidence type="ECO:0008006" key="4">
    <source>
        <dbReference type="Google" id="ProtNLM"/>
    </source>
</evidence>
<organism evidence="2 3">
    <name type="scientific">Nocardioides cremeus</name>
    <dbReference type="NCBI Taxonomy" id="3058044"/>
    <lineage>
        <taxon>Bacteria</taxon>
        <taxon>Bacillati</taxon>
        <taxon>Actinomycetota</taxon>
        <taxon>Actinomycetes</taxon>
        <taxon>Propionibacteriales</taxon>
        <taxon>Nocardioidaceae</taxon>
        <taxon>Nocardioides</taxon>
    </lineage>
</organism>
<evidence type="ECO:0000256" key="1">
    <source>
        <dbReference type="SAM" id="SignalP"/>
    </source>
</evidence>
<dbReference type="PROSITE" id="PS51257">
    <property type="entry name" value="PROKAR_LIPOPROTEIN"/>
    <property type="match status" value="1"/>
</dbReference>
<gene>
    <name evidence="2" type="ORF">QWJ41_16985</name>
</gene>
<reference evidence="2" key="1">
    <citation type="submission" date="2023-06" db="EMBL/GenBank/DDBJ databases">
        <title>Genome sequence of Nocardioides sp. SOB44.</title>
        <authorList>
            <person name="Zhang G."/>
        </authorList>
    </citation>
    <scope>NUCLEOTIDE SEQUENCE</scope>
    <source>
        <strain evidence="2">SOB44</strain>
    </source>
</reference>